<accession>A0A7M2JB82</accession>
<dbReference type="Pfam" id="PF06551">
    <property type="entry name" value="DUF1120"/>
    <property type="match status" value="1"/>
</dbReference>
<dbReference type="InterPro" id="IPR010546">
    <property type="entry name" value="DUF1120"/>
</dbReference>
<organism evidence="3 4">
    <name type="scientific">Pseudomonas fluorescens</name>
    <dbReference type="NCBI Taxonomy" id="294"/>
    <lineage>
        <taxon>Bacteria</taxon>
        <taxon>Pseudomonadati</taxon>
        <taxon>Pseudomonadota</taxon>
        <taxon>Gammaproteobacteria</taxon>
        <taxon>Pseudomonadales</taxon>
        <taxon>Pseudomonadaceae</taxon>
        <taxon>Pseudomonas</taxon>
    </lineage>
</organism>
<dbReference type="AlphaFoldDB" id="A0A7M2JB82"/>
<dbReference type="EMBL" id="CP063233">
    <property type="protein sequence ID" value="QOU06343.1"/>
    <property type="molecule type" value="Genomic_DNA"/>
</dbReference>
<evidence type="ECO:0000313" key="3">
    <source>
        <dbReference type="EMBL" id="QOU06343.1"/>
    </source>
</evidence>
<evidence type="ECO:0000256" key="2">
    <source>
        <dbReference type="SAM" id="SignalP"/>
    </source>
</evidence>
<sequence length="209" mass="22385">MKTTLKSLISCCLLGSLAPAFAASTVDLSVKGLITPSSCTPSLSAGGQIDYGKVAAKDLNQTSTTKLAENRLLLKIDCEGPTAMAFKLIDNQPDTSSNYWYLGLGLTPAQEKIGLVRVFFENSTTDNQTVQISESEDGGKTWSRNNGQGFYIGDSMHAPSNPTDPTQPIPSTHFATDLKIYAEIARADGLTLTEEVAFRASGTVEVHYL</sequence>
<feature type="chain" id="PRO_5030505025" evidence="2">
    <location>
        <begin position="23"/>
        <end position="209"/>
    </location>
</feature>
<evidence type="ECO:0000313" key="4">
    <source>
        <dbReference type="Proteomes" id="UP000593833"/>
    </source>
</evidence>
<feature type="compositionally biased region" description="Polar residues" evidence="1">
    <location>
        <begin position="158"/>
        <end position="172"/>
    </location>
</feature>
<proteinExistence type="predicted"/>
<feature type="signal peptide" evidence="2">
    <location>
        <begin position="1"/>
        <end position="22"/>
    </location>
</feature>
<keyword evidence="2" id="KW-0732">Signal</keyword>
<gene>
    <name evidence="3" type="ORF">IM720_06410</name>
</gene>
<dbReference type="Proteomes" id="UP000593833">
    <property type="component" value="Chromosome"/>
</dbReference>
<evidence type="ECO:0000256" key="1">
    <source>
        <dbReference type="SAM" id="MobiDB-lite"/>
    </source>
</evidence>
<reference evidence="3 4" key="1">
    <citation type="submission" date="2020-10" db="EMBL/GenBank/DDBJ databases">
        <title>Complete genome sequence of a novel Pseudomonas fluorescens strain isolated from the flower of kumarahou (Pomaderris kumeraho).</title>
        <authorList>
            <person name="Summers M.C."/>
            <person name="Nowak V."/>
            <person name="Fairhurst M.J."/>
            <person name="Owen J.G."/>
            <person name="Gerth M.L."/>
            <person name="Patrick W.M."/>
        </authorList>
    </citation>
    <scope>NUCLEOTIDE SEQUENCE [LARGE SCALE GENOMIC DNA]</scope>
    <source>
        <strain evidence="3 4">KF1</strain>
    </source>
</reference>
<dbReference type="RefSeq" id="WP_193690198.1">
    <property type="nucleotide sequence ID" value="NZ_CP063233.1"/>
</dbReference>
<feature type="region of interest" description="Disordered" evidence="1">
    <location>
        <begin position="151"/>
        <end position="172"/>
    </location>
</feature>
<protein>
    <submittedName>
        <fullName evidence="3">DUF1120 domain-containing protein</fullName>
    </submittedName>
</protein>
<name>A0A7M2JB82_PSEFL</name>